<gene>
    <name evidence="1" type="ORF">MUK42_34363</name>
</gene>
<dbReference type="Proteomes" id="UP001055439">
    <property type="component" value="Chromosome 6"/>
</dbReference>
<dbReference type="EMBL" id="CP097508">
    <property type="protein sequence ID" value="URE12442.1"/>
    <property type="molecule type" value="Genomic_DNA"/>
</dbReference>
<reference evidence="1" key="1">
    <citation type="submission" date="2022-05" db="EMBL/GenBank/DDBJ databases">
        <title>The Musa troglodytarum L. genome provides insights into the mechanism of non-climacteric behaviour and enrichment of carotenoids.</title>
        <authorList>
            <person name="Wang J."/>
        </authorList>
    </citation>
    <scope>NUCLEOTIDE SEQUENCE</scope>
    <source>
        <tissue evidence="1">Leaf</tissue>
    </source>
</reference>
<protein>
    <submittedName>
        <fullName evidence="1">Uncharacterized protein</fullName>
    </submittedName>
</protein>
<dbReference type="AlphaFoldDB" id="A0A9E7KC75"/>
<accession>A0A9E7KC75</accession>
<name>A0A9E7KC75_9LILI</name>
<sequence>MLRWKLVVSTELGSLDHSWLLLCAADRVGAEDIDKSILFISKCFQLFNCSGRGGCIDAGTDKQYKES</sequence>
<proteinExistence type="predicted"/>
<evidence type="ECO:0000313" key="2">
    <source>
        <dbReference type="Proteomes" id="UP001055439"/>
    </source>
</evidence>
<keyword evidence="2" id="KW-1185">Reference proteome</keyword>
<evidence type="ECO:0000313" key="1">
    <source>
        <dbReference type="EMBL" id="URE12442.1"/>
    </source>
</evidence>
<organism evidence="1 2">
    <name type="scientific">Musa troglodytarum</name>
    <name type="common">fe'i banana</name>
    <dbReference type="NCBI Taxonomy" id="320322"/>
    <lineage>
        <taxon>Eukaryota</taxon>
        <taxon>Viridiplantae</taxon>
        <taxon>Streptophyta</taxon>
        <taxon>Embryophyta</taxon>
        <taxon>Tracheophyta</taxon>
        <taxon>Spermatophyta</taxon>
        <taxon>Magnoliopsida</taxon>
        <taxon>Liliopsida</taxon>
        <taxon>Zingiberales</taxon>
        <taxon>Musaceae</taxon>
        <taxon>Musa</taxon>
    </lineage>
</organism>